<comment type="caution">
    <text evidence="2">The sequence shown here is derived from an EMBL/GenBank/DDBJ whole genome shotgun (WGS) entry which is preliminary data.</text>
</comment>
<dbReference type="AlphaFoldDB" id="A0A147IJR3"/>
<feature type="transmembrane region" description="Helical" evidence="1">
    <location>
        <begin position="36"/>
        <end position="56"/>
    </location>
</feature>
<keyword evidence="1" id="KW-0812">Transmembrane</keyword>
<accession>A0A147IJR3</accession>
<gene>
    <name evidence="2" type="ORF">NS355_17235</name>
</gene>
<evidence type="ECO:0000313" key="2">
    <source>
        <dbReference type="EMBL" id="KTT94479.1"/>
    </source>
</evidence>
<evidence type="ECO:0000313" key="3">
    <source>
        <dbReference type="Proteomes" id="UP000073923"/>
    </source>
</evidence>
<dbReference type="EMBL" id="LDTF01000121">
    <property type="protein sequence ID" value="KTT94479.1"/>
    <property type="molecule type" value="Genomic_DNA"/>
</dbReference>
<evidence type="ECO:0000256" key="1">
    <source>
        <dbReference type="SAM" id="Phobius"/>
    </source>
</evidence>
<reference evidence="2 3" key="1">
    <citation type="journal article" date="2016" name="Front. Microbiol.">
        <title>Genomic Resource of Rice Seed Associated Bacteria.</title>
        <authorList>
            <person name="Midha S."/>
            <person name="Bansal K."/>
            <person name="Sharma S."/>
            <person name="Kumar N."/>
            <person name="Patil P.P."/>
            <person name="Chaudhry V."/>
            <person name="Patil P.B."/>
        </authorList>
    </citation>
    <scope>NUCLEOTIDE SEQUENCE [LARGE SCALE GENOMIC DNA]</scope>
    <source>
        <strain evidence="2 3">NS355</strain>
    </source>
</reference>
<keyword evidence="1" id="KW-0472">Membrane</keyword>
<dbReference type="PATRIC" id="fig|172044.3.peg.385"/>
<keyword evidence="1" id="KW-1133">Transmembrane helix</keyword>
<dbReference type="Proteomes" id="UP000073923">
    <property type="component" value="Unassembled WGS sequence"/>
</dbReference>
<proteinExistence type="predicted"/>
<name>A0A147IJR3_9SPHN</name>
<protein>
    <submittedName>
        <fullName evidence="2">Uncharacterized protein</fullName>
    </submittedName>
</protein>
<sequence>MVNPISTMDGWFRAPAHGRNGAMTDPQIPRPPQSSAHAGGIFIALGVVGGIVAGLATGEVTMGVLIGLAVGVAVALLIWWRGR</sequence>
<feature type="transmembrane region" description="Helical" evidence="1">
    <location>
        <begin position="62"/>
        <end position="80"/>
    </location>
</feature>
<organism evidence="2 3">
    <name type="scientific">Sphingomonas yabuuchiae</name>
    <dbReference type="NCBI Taxonomy" id="172044"/>
    <lineage>
        <taxon>Bacteria</taxon>
        <taxon>Pseudomonadati</taxon>
        <taxon>Pseudomonadota</taxon>
        <taxon>Alphaproteobacteria</taxon>
        <taxon>Sphingomonadales</taxon>
        <taxon>Sphingomonadaceae</taxon>
        <taxon>Sphingomonas</taxon>
    </lineage>
</organism>